<protein>
    <submittedName>
        <fullName evidence="1">Kinase</fullName>
    </submittedName>
</protein>
<dbReference type="EMBL" id="JXAL01000008">
    <property type="protein sequence ID" value="KIL36484.1"/>
    <property type="molecule type" value="Genomic_DNA"/>
</dbReference>
<comment type="caution">
    <text evidence="1">The sequence shown here is derived from an EMBL/GenBank/DDBJ whole genome shotgun (WGS) entry which is preliminary data.</text>
</comment>
<keyword evidence="1" id="KW-0808">Transferase</keyword>
<accession>A0ABR5A632</accession>
<dbReference type="InterPro" id="IPR014916">
    <property type="entry name" value="KapB"/>
</dbReference>
<sequence length="127" mass="14575">MMDNKQGPAEMVKITYKTGDYVGETIDRDERRVLVKVLAVLQHPTQGDLHSSYDPEPPIFHERRALAYTEKVWVPVQTAQPYAGAIPSYTDSLKTALGIEMERIDRMKRWAERCLENLHGLQKDYGV</sequence>
<reference evidence="1 2" key="1">
    <citation type="submission" date="2014-12" db="EMBL/GenBank/DDBJ databases">
        <title>Draft genome sequence of Cohnella kolymensis strain B-2846.</title>
        <authorList>
            <person name="Karlyshev A.V."/>
            <person name="Kudryashova E.B."/>
        </authorList>
    </citation>
    <scope>NUCLEOTIDE SEQUENCE [LARGE SCALE GENOMIC DNA]</scope>
    <source>
        <strain evidence="1 2">VKM B-2846</strain>
    </source>
</reference>
<gene>
    <name evidence="1" type="ORF">SD71_07735</name>
</gene>
<proteinExistence type="predicted"/>
<dbReference type="SMART" id="SM01298">
    <property type="entry name" value="KapB"/>
    <property type="match status" value="1"/>
</dbReference>
<dbReference type="Pfam" id="PF08810">
    <property type="entry name" value="KapB"/>
    <property type="match status" value="1"/>
</dbReference>
<keyword evidence="1" id="KW-0418">Kinase</keyword>
<dbReference type="Gene3D" id="2.30.30.430">
    <property type="entry name" value="Kinase associated protein B domain"/>
    <property type="match status" value="1"/>
</dbReference>
<dbReference type="SUPFAM" id="SSF141251">
    <property type="entry name" value="Kinase-associated protein B-like"/>
    <property type="match status" value="1"/>
</dbReference>
<dbReference type="Proteomes" id="UP000054526">
    <property type="component" value="Unassembled WGS sequence"/>
</dbReference>
<dbReference type="InterPro" id="IPR038080">
    <property type="entry name" value="KapB_sf"/>
</dbReference>
<keyword evidence="2" id="KW-1185">Reference proteome</keyword>
<evidence type="ECO:0000313" key="2">
    <source>
        <dbReference type="Proteomes" id="UP000054526"/>
    </source>
</evidence>
<name>A0ABR5A632_9BACL</name>
<dbReference type="RefSeq" id="WP_041061798.1">
    <property type="nucleotide sequence ID" value="NZ_JXAL01000008.1"/>
</dbReference>
<evidence type="ECO:0000313" key="1">
    <source>
        <dbReference type="EMBL" id="KIL36484.1"/>
    </source>
</evidence>
<dbReference type="GO" id="GO:0016301">
    <property type="term" value="F:kinase activity"/>
    <property type="evidence" value="ECO:0007669"/>
    <property type="project" value="UniProtKB-KW"/>
</dbReference>
<organism evidence="1 2">
    <name type="scientific">Cohnella kolymensis</name>
    <dbReference type="NCBI Taxonomy" id="1590652"/>
    <lineage>
        <taxon>Bacteria</taxon>
        <taxon>Bacillati</taxon>
        <taxon>Bacillota</taxon>
        <taxon>Bacilli</taxon>
        <taxon>Bacillales</taxon>
        <taxon>Paenibacillaceae</taxon>
        <taxon>Cohnella</taxon>
    </lineage>
</organism>